<evidence type="ECO:0000313" key="5">
    <source>
        <dbReference type="Proteomes" id="UP000647183"/>
    </source>
</evidence>
<feature type="transmembrane region" description="Helical" evidence="3">
    <location>
        <begin position="87"/>
        <end position="109"/>
    </location>
</feature>
<comment type="caution">
    <text evidence="4">The sequence shown here is derived from an EMBL/GenBank/DDBJ whole genome shotgun (WGS) entry which is preliminary data.</text>
</comment>
<dbReference type="PANTHER" id="PTHR30413">
    <property type="entry name" value="INNER MEMBRANE TRANSPORT PERMEASE"/>
    <property type="match status" value="1"/>
</dbReference>
<keyword evidence="3" id="KW-0472">Membrane</keyword>
<sequence>MAKTSSDSSLRTDSFYRDARESLKNHEFWLLAAWLEIVSKYRRSAVGIFWVLLPPVATFCVLGYFYAGIIGRPPLSFMPYMGMGYTLWRFVTQVMNEASTVMLSSRAFIMDGRVRLTDYVLKSISKAAFHLVAACIVLGIVLACSPDFVVQGLPVTIAGLALFMWNLFCLAIVLALVGARFPDFHELTTSVFIFGFLLTPILWYPDSLPAGSARSALVMANPVYHFLEIVRGPVLGRQVAGTSVAFVALFTAFTTAAAALVYRRYARFVPIWI</sequence>
<keyword evidence="3" id="KW-0812">Transmembrane</keyword>
<evidence type="ECO:0000256" key="3">
    <source>
        <dbReference type="SAM" id="Phobius"/>
    </source>
</evidence>
<proteinExistence type="inferred from homology"/>
<comment type="similarity">
    <text evidence="1">Belongs to the ABC-2 integral membrane protein family.</text>
</comment>
<dbReference type="EMBL" id="JACSQJ010000006">
    <property type="protein sequence ID" value="MBD7988503.1"/>
    <property type="molecule type" value="Genomic_DNA"/>
</dbReference>
<reference evidence="4 5" key="1">
    <citation type="submission" date="2020-08" db="EMBL/GenBank/DDBJ databases">
        <title>A Genomic Blueprint of the Chicken Gut Microbiome.</title>
        <authorList>
            <person name="Gilroy R."/>
            <person name="Ravi A."/>
            <person name="Getino M."/>
            <person name="Pursley I."/>
            <person name="Horton D.L."/>
            <person name="Alikhan N.-F."/>
            <person name="Baker D."/>
            <person name="Gharbi K."/>
            <person name="Hall N."/>
            <person name="Watson M."/>
            <person name="Adriaenssens E.M."/>
            <person name="Foster-Nyarko E."/>
            <person name="Jarju S."/>
            <person name="Secka A."/>
            <person name="Antonio M."/>
            <person name="Oren A."/>
            <person name="Chaudhuri R."/>
            <person name="La Ragione R.M."/>
            <person name="Hildebrand F."/>
            <person name="Pallen M.J."/>
        </authorList>
    </citation>
    <scope>NUCLEOTIDE SEQUENCE [LARGE SCALE GENOMIC DNA]</scope>
    <source>
        <strain evidence="4 5">Sa2BVA3</strain>
    </source>
</reference>
<keyword evidence="2" id="KW-0813">Transport</keyword>
<feature type="transmembrane region" description="Helical" evidence="3">
    <location>
        <begin position="184"/>
        <end position="204"/>
    </location>
</feature>
<organism evidence="4 5">
    <name type="scientific">Luteimonas colneyensis</name>
    <dbReference type="NCBI Taxonomy" id="2762230"/>
    <lineage>
        <taxon>Bacteria</taxon>
        <taxon>Pseudomonadati</taxon>
        <taxon>Pseudomonadota</taxon>
        <taxon>Gammaproteobacteria</taxon>
        <taxon>Lysobacterales</taxon>
        <taxon>Lysobacteraceae</taxon>
        <taxon>Luteimonas</taxon>
    </lineage>
</organism>
<feature type="transmembrane region" description="Helical" evidence="3">
    <location>
        <begin position="129"/>
        <end position="149"/>
    </location>
</feature>
<gene>
    <name evidence="4" type="ORF">H9645_10750</name>
</gene>
<evidence type="ECO:0000256" key="2">
    <source>
        <dbReference type="ARBA" id="ARBA00022448"/>
    </source>
</evidence>
<name>A0ABR8UKE6_9GAMM</name>
<keyword evidence="5" id="KW-1185">Reference proteome</keyword>
<feature type="transmembrane region" description="Helical" evidence="3">
    <location>
        <begin position="45"/>
        <end position="67"/>
    </location>
</feature>
<keyword evidence="3" id="KW-1133">Transmembrane helix</keyword>
<evidence type="ECO:0000313" key="4">
    <source>
        <dbReference type="EMBL" id="MBD7988503.1"/>
    </source>
</evidence>
<dbReference type="Proteomes" id="UP000647183">
    <property type="component" value="Unassembled WGS sequence"/>
</dbReference>
<dbReference type="PANTHER" id="PTHR30413:SF10">
    <property type="entry name" value="CAPSULE POLYSACCHARIDE EXPORT INNER-MEMBRANE PROTEIN CTRC"/>
    <property type="match status" value="1"/>
</dbReference>
<accession>A0ABR8UKE6</accession>
<protein>
    <submittedName>
        <fullName evidence="4">ABC transporter permease</fullName>
    </submittedName>
</protein>
<feature type="transmembrane region" description="Helical" evidence="3">
    <location>
        <begin position="155"/>
        <end position="177"/>
    </location>
</feature>
<feature type="transmembrane region" description="Helical" evidence="3">
    <location>
        <begin position="239"/>
        <end position="262"/>
    </location>
</feature>
<evidence type="ECO:0000256" key="1">
    <source>
        <dbReference type="ARBA" id="ARBA00007783"/>
    </source>
</evidence>